<evidence type="ECO:0000256" key="2">
    <source>
        <dbReference type="ARBA" id="ARBA00022692"/>
    </source>
</evidence>
<proteinExistence type="predicted"/>
<dbReference type="Proteomes" id="UP001336835">
    <property type="component" value="Unassembled WGS sequence"/>
</dbReference>
<evidence type="ECO:0000259" key="6">
    <source>
        <dbReference type="Pfam" id="PF04357"/>
    </source>
</evidence>
<dbReference type="Pfam" id="PF04357">
    <property type="entry name" value="TamB"/>
    <property type="match status" value="2"/>
</dbReference>
<feature type="domain" description="Translocation and assembly module TamB C-terminal" evidence="6">
    <location>
        <begin position="1186"/>
        <end position="1614"/>
    </location>
</feature>
<organism evidence="7 8">
    <name type="scientific">Pedobacter albus</name>
    <dbReference type="NCBI Taxonomy" id="3113905"/>
    <lineage>
        <taxon>Bacteria</taxon>
        <taxon>Pseudomonadati</taxon>
        <taxon>Bacteroidota</taxon>
        <taxon>Sphingobacteriia</taxon>
        <taxon>Sphingobacteriales</taxon>
        <taxon>Sphingobacteriaceae</taxon>
        <taxon>Pedobacter</taxon>
    </lineage>
</organism>
<sequence>MKKYLRKGLKIILWIIVSLLALIILLAISLNIPAVQNFVKDQAITYLKKKTKTEVRLESIKISLPKDVVINKFYIEDQKKDTLLYAEKLSVDISLFKLLKNTIEINNIELKNIRANVKRINPDTSFNFSFLVDAFMSEQQKPEEKVNKDTTSTLKFSVDKVLFQDIGITYHDDVAGNDVKLHLGEFKTKIKDFDLNNQRYVIKQLSLKNTSLNYLQQKPLTQLVQHIAKSVDSAEKEQGKLPYIEVQDFTFSKVKVNYDDRLSTMKAVADINNLGLVNLKVDLTNSKYEIDEAKLSQSNILFAFKPAPASTAKTAKVDTPTQPSPLALLIKKIDLQQNSFQFDNLGAKPAGKGIDFNHLNITGLNLGANNVSYSAAGIKANVVNGSLKDKSGFILNTLKGDAVYNDRQIRLNNFTLATPNTHIENVTSLDYTSLDDLTKHPEKVKLSLLFKNTTIGLKDAGFFSDAIPANYRNEKIKVNAKINGYLNNLNIPQLQVSGLKNTQIDISGKAKGLPDINKTWLDLNIKKLHLTKADVLVAVPKNTLPSNLELPNVIDAKGNFTGSMSDFNTKLNVQTDMGSALLTASMKGPKGKESYKADVSLNNFNVGRLLKQEPTLGRITVKADVSGTGLDPKKINAKFNAKVLSAYYNKYNYRDLNISGNYANQHIAIKGSMPDSNANFDLDAQVDMTGKYPAVKTNLDLKQLDLQKLNFMGSELKLAGNVKANVTTADVDYLNGDIFVTGLQMVKDGQRFNVDTIQLHAVSTADANRLTLKSELLSAKVDGKYQLSKVGNAIINQVNKYYQFGQVTPVPDQRIRFDVHFYNPKFLQDFVPELTTFAPSTLNGLIDTQKDSLLLNASFPQVVYGDFRVDTTRLTVSNSGQQLNYKLLINSIQSSSIALFNTEISGTAANNQLGLNVFLRDRQRKDKYVIGGIFRSMDKDFRFNIDPAKLMLDYEKWTIAPENYIQFGQSGILANQFNISKNEQLLGINSISQTPNSPIKVEFKNFQIETLTKFAETDTTLVGGIINGQVDVKDLANNPKFEANVNISKLRYQKDQLGDLSVLVNNNTTNAFEVDVRLKGVHELRASGFYYTAPESALDLTLNIDKIDLKAIQSLSMGQIRYGRGTVSGQLTAKGTLTSPKILGALKFNDAGFNVAYINSFFTIPNQELTFNNDGIKFNNFTLVDSLGKKATVNGMIYTTNLSNVGFGLDIRTNNFRALNSTVADNDMIYGTVFLTSNIKLRGTMRRPDVNMNINVDKGTQFFYALPPDDPSVIEQEGIVEFIDADAPPFNGKKALTVDSVTKSDIQGMNLTARITTDPEADLTVVVDPSNGDALRVKGDANLNVTIDQSGKISMTGRYEVVDGSYNLSIGPLSKKEFKLVKGSTMIWTGEPTAANVDLTALYEVNAAPIDLLNGSEKAEAKNKLPFQVYLYMKNELLKPSISFKIDLPENERGALDGDVYTKLQNVNRDENELNKQVFALLGFGRFFANNPFQSLAGGSSASSIARQSVSKLLTEQLNNLASDLIKGVDINLGLNSSEDYSSGAMEQRTDLEVGLSKKLLNDRLTVTVGSSFALEGAKTPGRDANNIAGNVNIEYALSADGRYRLRAYRRNQNDVIVQGQIIETGLGFTLVIDYNKFREIFQKRNKRNRTNVEQKPKNEKVN</sequence>
<name>A0ABU7I6X2_9SPHI</name>
<dbReference type="InterPro" id="IPR007452">
    <property type="entry name" value="TamB_C"/>
</dbReference>
<keyword evidence="8" id="KW-1185">Reference proteome</keyword>
<evidence type="ECO:0000313" key="7">
    <source>
        <dbReference type="EMBL" id="MEE1945222.1"/>
    </source>
</evidence>
<dbReference type="EMBL" id="JAZDQT010000001">
    <property type="protein sequence ID" value="MEE1945222.1"/>
    <property type="molecule type" value="Genomic_DNA"/>
</dbReference>
<feature type="transmembrane region" description="Helical" evidence="5">
    <location>
        <begin position="12"/>
        <end position="32"/>
    </location>
</feature>
<evidence type="ECO:0000256" key="1">
    <source>
        <dbReference type="ARBA" id="ARBA00004167"/>
    </source>
</evidence>
<protein>
    <submittedName>
        <fullName evidence="7">Translocation/assembly module TamB domain-containing protein</fullName>
    </submittedName>
</protein>
<dbReference type="RefSeq" id="WP_330107569.1">
    <property type="nucleotide sequence ID" value="NZ_JAZDQT010000001.1"/>
</dbReference>
<evidence type="ECO:0000256" key="3">
    <source>
        <dbReference type="ARBA" id="ARBA00022989"/>
    </source>
</evidence>
<reference evidence="7 8" key="1">
    <citation type="submission" date="2024-01" db="EMBL/GenBank/DDBJ databases">
        <title>Pedobacter sp. nov., isolated from fresh soil.</title>
        <authorList>
            <person name="Le N.T.T."/>
        </authorList>
    </citation>
    <scope>NUCLEOTIDE SEQUENCE [LARGE SCALE GENOMIC DNA]</scope>
    <source>
        <strain evidence="7 8">KR3-3</strain>
    </source>
</reference>
<evidence type="ECO:0000256" key="4">
    <source>
        <dbReference type="ARBA" id="ARBA00023136"/>
    </source>
</evidence>
<evidence type="ECO:0000256" key="5">
    <source>
        <dbReference type="SAM" id="Phobius"/>
    </source>
</evidence>
<keyword evidence="2 5" id="KW-0812">Transmembrane</keyword>
<comment type="subcellular location">
    <subcellularLocation>
        <location evidence="1">Membrane</location>
        <topology evidence="1">Single-pass membrane protein</topology>
    </subcellularLocation>
</comment>
<keyword evidence="4 5" id="KW-0472">Membrane</keyword>
<evidence type="ECO:0000313" key="8">
    <source>
        <dbReference type="Proteomes" id="UP001336835"/>
    </source>
</evidence>
<feature type="domain" description="Translocation and assembly module TamB C-terminal" evidence="6">
    <location>
        <begin position="994"/>
        <end position="1176"/>
    </location>
</feature>
<comment type="caution">
    <text evidence="7">The sequence shown here is derived from an EMBL/GenBank/DDBJ whole genome shotgun (WGS) entry which is preliminary data.</text>
</comment>
<accession>A0ABU7I6X2</accession>
<keyword evidence="3 5" id="KW-1133">Transmembrane helix</keyword>
<gene>
    <name evidence="7" type="ORF">VRU48_08890</name>
</gene>